<dbReference type="RefSeq" id="WP_344527528.1">
    <property type="nucleotide sequence ID" value="NZ_BAAAPE010000007.1"/>
</dbReference>
<evidence type="ECO:0000313" key="2">
    <source>
        <dbReference type="Proteomes" id="UP001500016"/>
    </source>
</evidence>
<organism evidence="1 2">
    <name type="scientific">Streptomyces albiaxialis</name>
    <dbReference type="NCBI Taxonomy" id="329523"/>
    <lineage>
        <taxon>Bacteria</taxon>
        <taxon>Bacillati</taxon>
        <taxon>Actinomycetota</taxon>
        <taxon>Actinomycetes</taxon>
        <taxon>Kitasatosporales</taxon>
        <taxon>Streptomycetaceae</taxon>
        <taxon>Streptomyces</taxon>
    </lineage>
</organism>
<name>A0ABN2VWQ5_9ACTN</name>
<keyword evidence="2" id="KW-1185">Reference proteome</keyword>
<dbReference type="InterPro" id="IPR009351">
    <property type="entry name" value="AlkZ-like"/>
</dbReference>
<dbReference type="PANTHER" id="PTHR38479">
    <property type="entry name" value="LMO0824 PROTEIN"/>
    <property type="match status" value="1"/>
</dbReference>
<keyword evidence="1" id="KW-0238">DNA-binding</keyword>
<gene>
    <name evidence="1" type="ORF">GCM10009801_26890</name>
</gene>
<reference evidence="1 2" key="1">
    <citation type="journal article" date="2019" name="Int. J. Syst. Evol. Microbiol.">
        <title>The Global Catalogue of Microorganisms (GCM) 10K type strain sequencing project: providing services to taxonomists for standard genome sequencing and annotation.</title>
        <authorList>
            <consortium name="The Broad Institute Genomics Platform"/>
            <consortium name="The Broad Institute Genome Sequencing Center for Infectious Disease"/>
            <person name="Wu L."/>
            <person name="Ma J."/>
        </authorList>
    </citation>
    <scope>NUCLEOTIDE SEQUENCE [LARGE SCALE GENOMIC DNA]</scope>
    <source>
        <strain evidence="1 2">JCM 15478</strain>
    </source>
</reference>
<dbReference type="EMBL" id="BAAAPE010000007">
    <property type="protein sequence ID" value="GAA2073518.1"/>
    <property type="molecule type" value="Genomic_DNA"/>
</dbReference>
<accession>A0ABN2VWQ5</accession>
<evidence type="ECO:0000313" key="1">
    <source>
        <dbReference type="EMBL" id="GAA2073518.1"/>
    </source>
</evidence>
<dbReference type="PANTHER" id="PTHR38479:SF2">
    <property type="entry name" value="WINGED HELIX DNA-BINDING DOMAIN-CONTAINING PROTEIN"/>
    <property type="match status" value="1"/>
</dbReference>
<protein>
    <submittedName>
        <fullName evidence="1">Winged helix DNA-binding domain-containing protein</fullName>
    </submittedName>
</protein>
<dbReference type="GO" id="GO:0003677">
    <property type="term" value="F:DNA binding"/>
    <property type="evidence" value="ECO:0007669"/>
    <property type="project" value="UniProtKB-KW"/>
</dbReference>
<proteinExistence type="predicted"/>
<sequence>MPTEFAWTDANARRLARNGLTAPARDVSPADVAADMLGAHAQVMAAGEVSLAMRIAGATRTDVQDALWDAHSLVKTHGPRGTVHLLATRDLPMWTGALSGIPRRAGAPAKGKDGRPLLTPEQETEVVAGIGKALAEDELTVDELTEALGGIVGSWAVDPVMDAFQTLWPRWRAATHIAAHAGTLCFGHNRGRKVTYTNPHRWLPGFRPLPAAEAHTALATRYLRAYGPAEPAHFAKWLGAPGGWATELFASLEAAGTLERVTLEGADAWRVTGDGDGGEQEWAPPAPRVRLLPYFDAFGIASHPRALLFPGRAYERALAGGQAGNYPLLLLDGIVGGVWHQRRSGRRIQVTVEPLEPLDAARHAALEEEVARLGRILDGRPELTVGTVAVGPHA</sequence>
<dbReference type="Pfam" id="PF06224">
    <property type="entry name" value="AlkZ-like"/>
    <property type="match status" value="1"/>
</dbReference>
<comment type="caution">
    <text evidence="1">The sequence shown here is derived from an EMBL/GenBank/DDBJ whole genome shotgun (WGS) entry which is preliminary data.</text>
</comment>
<dbReference type="Proteomes" id="UP001500016">
    <property type="component" value="Unassembled WGS sequence"/>
</dbReference>